<organism evidence="2 3">
    <name type="scientific">Corynespora cassiicola Philippines</name>
    <dbReference type="NCBI Taxonomy" id="1448308"/>
    <lineage>
        <taxon>Eukaryota</taxon>
        <taxon>Fungi</taxon>
        <taxon>Dikarya</taxon>
        <taxon>Ascomycota</taxon>
        <taxon>Pezizomycotina</taxon>
        <taxon>Dothideomycetes</taxon>
        <taxon>Pleosporomycetidae</taxon>
        <taxon>Pleosporales</taxon>
        <taxon>Corynesporascaceae</taxon>
        <taxon>Corynespora</taxon>
    </lineage>
</organism>
<feature type="compositionally biased region" description="Low complexity" evidence="1">
    <location>
        <begin position="184"/>
        <end position="198"/>
    </location>
</feature>
<keyword evidence="3" id="KW-1185">Reference proteome</keyword>
<dbReference type="AlphaFoldDB" id="A0A2T2NEM7"/>
<feature type="compositionally biased region" description="Polar residues" evidence="1">
    <location>
        <begin position="199"/>
        <end position="214"/>
    </location>
</feature>
<gene>
    <name evidence="2" type="ORF">BS50DRAFT_623570</name>
</gene>
<feature type="compositionally biased region" description="Polar residues" evidence="1">
    <location>
        <begin position="164"/>
        <end position="177"/>
    </location>
</feature>
<evidence type="ECO:0000313" key="2">
    <source>
        <dbReference type="EMBL" id="PSN63892.1"/>
    </source>
</evidence>
<feature type="compositionally biased region" description="Low complexity" evidence="1">
    <location>
        <begin position="15"/>
        <end position="84"/>
    </location>
</feature>
<protein>
    <submittedName>
        <fullName evidence="2">Uncharacterized protein</fullName>
    </submittedName>
</protein>
<feature type="compositionally biased region" description="Gly residues" evidence="1">
    <location>
        <begin position="348"/>
        <end position="358"/>
    </location>
</feature>
<feature type="region of interest" description="Disordered" evidence="1">
    <location>
        <begin position="336"/>
        <end position="360"/>
    </location>
</feature>
<dbReference type="EMBL" id="KZ678139">
    <property type="protein sequence ID" value="PSN63892.1"/>
    <property type="molecule type" value="Genomic_DNA"/>
</dbReference>
<feature type="compositionally biased region" description="Basic residues" evidence="1">
    <location>
        <begin position="136"/>
        <end position="147"/>
    </location>
</feature>
<proteinExistence type="predicted"/>
<accession>A0A2T2NEM7</accession>
<evidence type="ECO:0000313" key="3">
    <source>
        <dbReference type="Proteomes" id="UP000240883"/>
    </source>
</evidence>
<reference evidence="2 3" key="1">
    <citation type="journal article" date="2018" name="Front. Microbiol.">
        <title>Genome-Wide Analysis of Corynespora cassiicola Leaf Fall Disease Putative Effectors.</title>
        <authorList>
            <person name="Lopez D."/>
            <person name="Ribeiro S."/>
            <person name="Label P."/>
            <person name="Fumanal B."/>
            <person name="Venisse J.S."/>
            <person name="Kohler A."/>
            <person name="de Oliveira R.R."/>
            <person name="Labutti K."/>
            <person name="Lipzen A."/>
            <person name="Lail K."/>
            <person name="Bauer D."/>
            <person name="Ohm R.A."/>
            <person name="Barry K.W."/>
            <person name="Spatafora J."/>
            <person name="Grigoriev I.V."/>
            <person name="Martin F.M."/>
            <person name="Pujade-Renaud V."/>
        </authorList>
    </citation>
    <scope>NUCLEOTIDE SEQUENCE [LARGE SCALE GENOMIC DNA]</scope>
    <source>
        <strain evidence="2 3">Philippines</strain>
    </source>
</reference>
<dbReference type="OrthoDB" id="3875902at2759"/>
<feature type="region of interest" description="Disordered" evidence="1">
    <location>
        <begin position="1"/>
        <end position="223"/>
    </location>
</feature>
<sequence>MSRLTLPIQDDFMRSPRTSSLQSSSSESSLRPAPLKWPAPKSLRSPPSTSSLKPSLRSTSISPPRSPSSPSLKSSLKTSSPRSIRASHAHRPTVRFVDPEPELEPELQSGRPSINMSTLPQPPAPPPKDEPTPHLRATRRMTSKLSKRFSAPPPASRNEGKNAPQWNAPSLPRTQTAPTPTPKPSRVTSTSSVSTTQSAQSLPPQPTHTLSQAHSPAHPPQDLVQYNPLRHYVPCIAANCTAHYTTSIFGPTYHSPQAPYNLTRKRGLCPNHANQDLRRANEKCKRTWESMRQNAGRKTLGLIAAEFEIWVQGLREERRLQSKMFEKKQERRILGDGAAVGSESGAVTSGGSGNGNGNGKLPAPVAKVFQKDKGKNASAGAAPTTADPNGTAVDRFCWDWDWRYHPRPCTKEACTSPYYSPFDNRLYLFYTANRKFGISLLPTLCPTCAKADIEEVEARARENMRFMTEQELWDWVRQIKNDRAMEQEFWEKAQEKIVREHGTMVKPKIEKDGASEKAKEKDGLLEMCTVM</sequence>
<name>A0A2T2NEM7_CORCC</name>
<evidence type="ECO:0000256" key="1">
    <source>
        <dbReference type="SAM" id="MobiDB-lite"/>
    </source>
</evidence>
<dbReference type="Proteomes" id="UP000240883">
    <property type="component" value="Unassembled WGS sequence"/>
</dbReference>
<feature type="compositionally biased region" description="Polar residues" evidence="1">
    <location>
        <begin position="110"/>
        <end position="119"/>
    </location>
</feature>